<sequence>MSRIGITFGKNKSKKCVHFDFSHEEIERSMTTEEEKESYHYSRKELDYVMARAREDGACTMMGSTLFQPAGTILQQGTLTFPSGRPFLKHSAFLTRKTFYCLLLSNCEFQLFRSAADAAQRVECSARFEMHSLKECSAMSTTQKLGLSDYELPIASPTAFFLDLVQLHPTNEGKTSQRVLIVTKDQLTARNWILALTKAQQIYSATIGRGSAKN</sequence>
<evidence type="ECO:0000313" key="2">
    <source>
        <dbReference type="Proteomes" id="UP000053237"/>
    </source>
</evidence>
<gene>
    <name evidence="1" type="ORF">BN9_057450</name>
</gene>
<dbReference type="Proteomes" id="UP000053237">
    <property type="component" value="Unassembled WGS sequence"/>
</dbReference>
<evidence type="ECO:0008006" key="3">
    <source>
        <dbReference type="Google" id="ProtNLM"/>
    </source>
</evidence>
<dbReference type="EMBL" id="CAIX01000082">
    <property type="protein sequence ID" value="CCI44921.1"/>
    <property type="molecule type" value="Genomic_DNA"/>
</dbReference>
<name>A0A024GDK0_9STRA</name>
<reference evidence="1 2" key="1">
    <citation type="submission" date="2012-05" db="EMBL/GenBank/DDBJ databases">
        <title>Recombination and specialization in a pathogen metapopulation.</title>
        <authorList>
            <person name="Gardiner A."/>
            <person name="Kemen E."/>
            <person name="Schultz-Larsen T."/>
            <person name="MacLean D."/>
            <person name="Van Oosterhout C."/>
            <person name="Jones J.D.G."/>
        </authorList>
    </citation>
    <scope>NUCLEOTIDE SEQUENCE [LARGE SCALE GENOMIC DNA]</scope>
    <source>
        <strain evidence="1 2">Ac Nc2</strain>
    </source>
</reference>
<dbReference type="InParanoid" id="A0A024GDK0"/>
<accession>A0A024GDK0</accession>
<organism evidence="1 2">
    <name type="scientific">Albugo candida</name>
    <dbReference type="NCBI Taxonomy" id="65357"/>
    <lineage>
        <taxon>Eukaryota</taxon>
        <taxon>Sar</taxon>
        <taxon>Stramenopiles</taxon>
        <taxon>Oomycota</taxon>
        <taxon>Peronosporomycetes</taxon>
        <taxon>Albuginales</taxon>
        <taxon>Albuginaceae</taxon>
        <taxon>Albugo</taxon>
    </lineage>
</organism>
<keyword evidence="2" id="KW-1185">Reference proteome</keyword>
<dbReference type="AlphaFoldDB" id="A0A024GDK0"/>
<evidence type="ECO:0000313" key="1">
    <source>
        <dbReference type="EMBL" id="CCI44921.1"/>
    </source>
</evidence>
<proteinExistence type="predicted"/>
<comment type="caution">
    <text evidence="1">The sequence shown here is derived from an EMBL/GenBank/DDBJ whole genome shotgun (WGS) entry which is preliminary data.</text>
</comment>
<protein>
    <recommendedName>
        <fullName evidence="3">PH domain-containing protein</fullName>
    </recommendedName>
</protein>